<evidence type="ECO:0000313" key="3">
    <source>
        <dbReference type="EMBL" id="SNS29857.1"/>
    </source>
</evidence>
<keyword evidence="1" id="KW-0732">Signal</keyword>
<dbReference type="InterPro" id="IPR032812">
    <property type="entry name" value="SbsA_Ig"/>
</dbReference>
<dbReference type="AlphaFoldDB" id="A0A239DC32"/>
<sequence length="334" mass="38397">MNAQSPRFSFTSDTVTLKKPDHSKESHFKVYKGAYTSIHQTLDKKAILGNYAQNNGELYFIPILPFQKNNRYTVVYENEVYPFTIDLDASYKHLQITEVYPNSDTLPSNFLKWYIQFSKPISPSKIYDHISLINNSDNTTVDRALLPLETPLLSDDGTLLTLWIEPGRQKRDLGPNERLGEVLIPGESYTLIIDEHLKDRQGISMKMNFKHSFSVSDPDRKKPSITSWKLQLPLANTKDPIILQYQEQLDYGSLQNTLQIVDTSGNRIKGKFIIAANQKNIYFTPLNNWNKNTYTLKCKPIIEDLSGNNLERLFDQDITAKRTPPILELSFSIE</sequence>
<dbReference type="EMBL" id="FZNY01000010">
    <property type="protein sequence ID" value="SNS29857.1"/>
    <property type="molecule type" value="Genomic_DNA"/>
</dbReference>
<feature type="domain" description="SbsA Ig-like" evidence="2">
    <location>
        <begin position="237"/>
        <end position="312"/>
    </location>
</feature>
<name>A0A239DC32_9FLAO</name>
<reference evidence="3 4" key="1">
    <citation type="submission" date="2017-06" db="EMBL/GenBank/DDBJ databases">
        <authorList>
            <person name="Kim H.J."/>
            <person name="Triplett B.A."/>
        </authorList>
    </citation>
    <scope>NUCLEOTIDE SEQUENCE [LARGE SCALE GENOMIC DNA]</scope>
    <source>
        <strain evidence="3 4">DSM 25597</strain>
    </source>
</reference>
<protein>
    <recommendedName>
        <fullName evidence="2">SbsA Ig-like domain-containing protein</fullName>
    </recommendedName>
</protein>
<keyword evidence="4" id="KW-1185">Reference proteome</keyword>
<organism evidence="3 4">
    <name type="scientific">Dokdonia pacifica</name>
    <dbReference type="NCBI Taxonomy" id="1627892"/>
    <lineage>
        <taxon>Bacteria</taxon>
        <taxon>Pseudomonadati</taxon>
        <taxon>Bacteroidota</taxon>
        <taxon>Flavobacteriia</taxon>
        <taxon>Flavobacteriales</taxon>
        <taxon>Flavobacteriaceae</taxon>
        <taxon>Dokdonia</taxon>
    </lineage>
</organism>
<evidence type="ECO:0000313" key="4">
    <source>
        <dbReference type="Proteomes" id="UP000198379"/>
    </source>
</evidence>
<dbReference type="OrthoDB" id="246488at2"/>
<evidence type="ECO:0000256" key="1">
    <source>
        <dbReference type="ARBA" id="ARBA00022729"/>
    </source>
</evidence>
<gene>
    <name evidence="3" type="ORF">SAMN06265376_11093</name>
</gene>
<dbReference type="RefSeq" id="WP_143337222.1">
    <property type="nucleotide sequence ID" value="NZ_BMEP01000010.1"/>
</dbReference>
<accession>A0A239DC32</accession>
<evidence type="ECO:0000259" key="2">
    <source>
        <dbReference type="Pfam" id="PF13205"/>
    </source>
</evidence>
<dbReference type="Proteomes" id="UP000198379">
    <property type="component" value="Unassembled WGS sequence"/>
</dbReference>
<dbReference type="Pfam" id="PF13205">
    <property type="entry name" value="Big_5"/>
    <property type="match status" value="1"/>
</dbReference>
<proteinExistence type="predicted"/>